<organism evidence="1 2">
    <name type="scientific">Protopolystoma xenopodis</name>
    <dbReference type="NCBI Taxonomy" id="117903"/>
    <lineage>
        <taxon>Eukaryota</taxon>
        <taxon>Metazoa</taxon>
        <taxon>Spiralia</taxon>
        <taxon>Lophotrochozoa</taxon>
        <taxon>Platyhelminthes</taxon>
        <taxon>Monogenea</taxon>
        <taxon>Polyopisthocotylea</taxon>
        <taxon>Polystomatidea</taxon>
        <taxon>Polystomatidae</taxon>
        <taxon>Protopolystoma</taxon>
    </lineage>
</organism>
<proteinExistence type="predicted"/>
<dbReference type="EMBL" id="CAAALY010017059">
    <property type="protein sequence ID" value="VEL13215.1"/>
    <property type="molecule type" value="Genomic_DNA"/>
</dbReference>
<protein>
    <submittedName>
        <fullName evidence="1">Uncharacterized protein</fullName>
    </submittedName>
</protein>
<sequence length="70" mass="8026">MCYGVGKRRLDLLPAKLEPMLTGTGLSDLLHYFRLRSPSTCQSAITGLYFRLEEDTLYAERDKTRKDLSN</sequence>
<accession>A0A3S5BQ71</accession>
<evidence type="ECO:0000313" key="2">
    <source>
        <dbReference type="Proteomes" id="UP000784294"/>
    </source>
</evidence>
<comment type="caution">
    <text evidence="1">The sequence shown here is derived from an EMBL/GenBank/DDBJ whole genome shotgun (WGS) entry which is preliminary data.</text>
</comment>
<gene>
    <name evidence="1" type="ORF">PXEA_LOCUS6655</name>
</gene>
<evidence type="ECO:0000313" key="1">
    <source>
        <dbReference type="EMBL" id="VEL13215.1"/>
    </source>
</evidence>
<dbReference type="Proteomes" id="UP000784294">
    <property type="component" value="Unassembled WGS sequence"/>
</dbReference>
<dbReference type="AlphaFoldDB" id="A0A3S5BQ71"/>
<reference evidence="1" key="1">
    <citation type="submission" date="2018-11" db="EMBL/GenBank/DDBJ databases">
        <authorList>
            <consortium name="Pathogen Informatics"/>
        </authorList>
    </citation>
    <scope>NUCLEOTIDE SEQUENCE</scope>
</reference>
<name>A0A3S5BQ71_9PLAT</name>
<keyword evidence="2" id="KW-1185">Reference proteome</keyword>